<dbReference type="GO" id="GO:0090575">
    <property type="term" value="C:RNA polymerase II transcription regulator complex"/>
    <property type="evidence" value="ECO:0007669"/>
    <property type="project" value="TreeGrafter"/>
</dbReference>
<feature type="compositionally biased region" description="Low complexity" evidence="3">
    <location>
        <begin position="146"/>
        <end position="164"/>
    </location>
</feature>
<evidence type="ECO:0000259" key="4">
    <source>
        <dbReference type="PROSITE" id="PS50217"/>
    </source>
</evidence>
<dbReference type="CDD" id="cd14688">
    <property type="entry name" value="bZIP_YAP"/>
    <property type="match status" value="1"/>
</dbReference>
<dbReference type="SUPFAM" id="SSF57959">
    <property type="entry name" value="Leucine zipper domain"/>
    <property type="match status" value="1"/>
</dbReference>
<evidence type="ECO:0000256" key="2">
    <source>
        <dbReference type="ARBA" id="ARBA00023242"/>
    </source>
</evidence>
<dbReference type="eggNOG" id="ENOG502RPD7">
    <property type="taxonomic scope" value="Eukaryota"/>
</dbReference>
<gene>
    <name evidence="5" type="primary">Mo03958</name>
    <name evidence="5" type="ORF">E5Q_03958</name>
</gene>
<feature type="region of interest" description="Disordered" evidence="3">
    <location>
        <begin position="129"/>
        <end position="330"/>
    </location>
</feature>
<dbReference type="SMART" id="SM00338">
    <property type="entry name" value="BRLZ"/>
    <property type="match status" value="1"/>
</dbReference>
<dbReference type="HOGENOM" id="CLU_438781_0_0_1"/>
<proteinExistence type="predicted"/>
<dbReference type="PANTHER" id="PTHR40621">
    <property type="entry name" value="TRANSCRIPTION FACTOR KAPC-RELATED"/>
    <property type="match status" value="1"/>
</dbReference>
<evidence type="ECO:0000256" key="1">
    <source>
        <dbReference type="ARBA" id="ARBA00004123"/>
    </source>
</evidence>
<dbReference type="STRING" id="764103.G7E2T6"/>
<comment type="caution">
    <text evidence="5">The sequence shown here is derived from an EMBL/GenBank/DDBJ whole genome shotgun (WGS) entry which is preliminary data.</text>
</comment>
<feature type="region of interest" description="Disordered" evidence="3">
    <location>
        <begin position="398"/>
        <end position="419"/>
    </location>
</feature>
<evidence type="ECO:0000313" key="6">
    <source>
        <dbReference type="Proteomes" id="UP000009131"/>
    </source>
</evidence>
<dbReference type="Proteomes" id="UP000009131">
    <property type="component" value="Unassembled WGS sequence"/>
</dbReference>
<comment type="subcellular location">
    <subcellularLocation>
        <location evidence="1">Nucleus</location>
    </subcellularLocation>
</comment>
<feature type="compositionally biased region" description="Low complexity" evidence="3">
    <location>
        <begin position="400"/>
        <end position="415"/>
    </location>
</feature>
<protein>
    <recommendedName>
        <fullName evidence="4">BZIP domain-containing protein</fullName>
    </recommendedName>
</protein>
<keyword evidence="6" id="KW-1185">Reference proteome</keyword>
<organism evidence="5 6">
    <name type="scientific">Mixia osmundae (strain CBS 9802 / IAM 14324 / JCM 22182 / KY 12970)</name>
    <dbReference type="NCBI Taxonomy" id="764103"/>
    <lineage>
        <taxon>Eukaryota</taxon>
        <taxon>Fungi</taxon>
        <taxon>Dikarya</taxon>
        <taxon>Basidiomycota</taxon>
        <taxon>Pucciniomycotina</taxon>
        <taxon>Mixiomycetes</taxon>
        <taxon>Mixiales</taxon>
        <taxon>Mixiaceae</taxon>
        <taxon>Mixia</taxon>
    </lineage>
</organism>
<dbReference type="InParanoid" id="G7E2T6"/>
<dbReference type="PROSITE" id="PS50217">
    <property type="entry name" value="BZIP"/>
    <property type="match status" value="1"/>
</dbReference>
<accession>G7E2T6</accession>
<feature type="compositionally biased region" description="Polar residues" evidence="3">
    <location>
        <begin position="361"/>
        <end position="385"/>
    </location>
</feature>
<dbReference type="Pfam" id="PF00170">
    <property type="entry name" value="bZIP_1"/>
    <property type="match status" value="1"/>
</dbReference>
<feature type="region of interest" description="Disordered" evidence="3">
    <location>
        <begin position="357"/>
        <end position="385"/>
    </location>
</feature>
<feature type="domain" description="BZIP" evidence="4">
    <location>
        <begin position="278"/>
        <end position="341"/>
    </location>
</feature>
<feature type="region of interest" description="Disordered" evidence="3">
    <location>
        <begin position="88"/>
        <end position="113"/>
    </location>
</feature>
<dbReference type="EMBL" id="BABT02000117">
    <property type="protein sequence ID" value="GAA97280.1"/>
    <property type="molecule type" value="Genomic_DNA"/>
</dbReference>
<dbReference type="InterPro" id="IPR046347">
    <property type="entry name" value="bZIP_sf"/>
</dbReference>
<feature type="compositionally biased region" description="Polar residues" evidence="3">
    <location>
        <begin position="129"/>
        <end position="140"/>
    </location>
</feature>
<dbReference type="Gene3D" id="1.20.5.170">
    <property type="match status" value="1"/>
</dbReference>
<dbReference type="PROSITE" id="PS00036">
    <property type="entry name" value="BZIP_BASIC"/>
    <property type="match status" value="1"/>
</dbReference>
<evidence type="ECO:0000313" key="5">
    <source>
        <dbReference type="EMBL" id="GAA97280.1"/>
    </source>
</evidence>
<reference evidence="5 6" key="1">
    <citation type="journal article" date="2011" name="J. Gen. Appl. Microbiol.">
        <title>Draft genome sequencing of the enigmatic basidiomycete Mixia osmundae.</title>
        <authorList>
            <person name="Nishida H."/>
            <person name="Nagatsuka Y."/>
            <person name="Sugiyama J."/>
        </authorList>
    </citation>
    <scope>NUCLEOTIDE SEQUENCE [LARGE SCALE GENOMIC DNA]</scope>
    <source>
        <strain evidence="6">CBS 9802 / IAM 14324 / JCM 22182 / KY 12970</strain>
    </source>
</reference>
<dbReference type="InterPro" id="IPR004827">
    <property type="entry name" value="bZIP"/>
</dbReference>
<name>G7E2T6_MIXOS</name>
<dbReference type="PANTHER" id="PTHR40621:SF6">
    <property type="entry name" value="AP-1-LIKE TRANSCRIPTION FACTOR YAP1-RELATED"/>
    <property type="match status" value="1"/>
</dbReference>
<sequence length="623" mass="65709">MSDFRWNSLSVSPDGHTFDSAMILGVNDPMNSFVNMDDQGQFATDGLVQAKSLDDYSALPPALRTKSSGVDPSGLGSVLAMAGYGSANVSSPENDSSASSTGDAHLSNASSPQDYQALTQEHYSLTPNLVQPQRKSSTGLAYTGGPSPARSSSYFSTSSSADSPNAPVGRPSASPHSPYDIPVAQPALNRSARASLTQQDKPARPAPQHEKRKVSDSLNESGNLSRSGSGRQSARVGEAPAKTTALKDRRSSTRAHSPPRHTHDQGDSDGESPAHDKKSTSERRKEQNRQAQRNFRERRERQVKELEDKVAALEESKEGTATENQQLRDLVNNLREENERLKVYESAFTFSVPANAGSAALGSSESPLSRSVGDSASSISPSFDRAVTTQPAVAPVFDLGSASSGSAGPSRSTSGDPQPDIFSSAYLPFASASNMSFASVSEKVNAGKSNSPLATPSIDDLLNESVLSPNGTSVNFKSGWSQTAQPPAFDGAAFNSWRDAPADEENKPAGELDTNGSAFDDLLASMGMPAPGEPSTSLSPLSETSAQQASVTASDLGAVTNDDIDGLCADMRAKATCKVYAAMMQAKGQVFPPEGCTQEQKEAWMRSLRDNPNVWSDLTGGPM</sequence>
<dbReference type="GO" id="GO:0001228">
    <property type="term" value="F:DNA-binding transcription activator activity, RNA polymerase II-specific"/>
    <property type="evidence" value="ECO:0007669"/>
    <property type="project" value="TreeGrafter"/>
</dbReference>
<reference evidence="5 6" key="2">
    <citation type="journal article" date="2012" name="Open Biol.">
        <title>Characteristics of nucleosomes and linker DNA regions on the genome of the basidiomycete Mixia osmundae revealed by mono- and dinucleosome mapping.</title>
        <authorList>
            <person name="Nishida H."/>
            <person name="Kondo S."/>
            <person name="Matsumoto T."/>
            <person name="Suzuki Y."/>
            <person name="Yoshikawa H."/>
            <person name="Taylor T.D."/>
            <person name="Sugiyama J."/>
        </authorList>
    </citation>
    <scope>NUCLEOTIDE SEQUENCE [LARGE SCALE GENOMIC DNA]</scope>
    <source>
        <strain evidence="6">CBS 9802 / IAM 14324 / JCM 22182 / KY 12970</strain>
    </source>
</reference>
<feature type="compositionally biased region" description="Basic and acidic residues" evidence="3">
    <location>
        <begin position="201"/>
        <end position="215"/>
    </location>
</feature>
<dbReference type="OrthoDB" id="2593073at2759"/>
<dbReference type="AlphaFoldDB" id="G7E2T6"/>
<dbReference type="GO" id="GO:0000976">
    <property type="term" value="F:transcription cis-regulatory region binding"/>
    <property type="evidence" value="ECO:0007669"/>
    <property type="project" value="InterPro"/>
</dbReference>
<keyword evidence="2" id="KW-0539">Nucleus</keyword>
<dbReference type="RefSeq" id="XP_014571041.1">
    <property type="nucleotide sequence ID" value="XM_014715555.1"/>
</dbReference>
<feature type="compositionally biased region" description="Basic and acidic residues" evidence="3">
    <location>
        <begin position="261"/>
        <end position="320"/>
    </location>
</feature>
<evidence type="ECO:0000256" key="3">
    <source>
        <dbReference type="SAM" id="MobiDB-lite"/>
    </source>
</evidence>
<feature type="compositionally biased region" description="Polar residues" evidence="3">
    <location>
        <begin position="216"/>
        <end position="232"/>
    </location>
</feature>
<dbReference type="InterPro" id="IPR050936">
    <property type="entry name" value="AP-1-like"/>
</dbReference>